<dbReference type="SMART" id="SM00228">
    <property type="entry name" value="PDZ"/>
    <property type="match status" value="1"/>
</dbReference>
<reference evidence="9 10" key="1">
    <citation type="submission" date="2016-10" db="EMBL/GenBank/DDBJ databases">
        <authorList>
            <person name="de Groot N.N."/>
        </authorList>
    </citation>
    <scope>NUCLEOTIDE SEQUENCE [LARGE SCALE GENOMIC DNA]</scope>
    <source>
        <strain evidence="9 10">DSM 17074</strain>
    </source>
</reference>
<dbReference type="InterPro" id="IPR036034">
    <property type="entry name" value="PDZ_sf"/>
</dbReference>
<dbReference type="PANTHER" id="PTHR32060:SF29">
    <property type="entry name" value="CARBOXY-TERMINAL PROCESSING PROTEASE CTPB"/>
    <property type="match status" value="1"/>
</dbReference>
<dbReference type="SUPFAM" id="SSF52096">
    <property type="entry name" value="ClpP/crotonase"/>
    <property type="match status" value="1"/>
</dbReference>
<evidence type="ECO:0000313" key="8">
    <source>
        <dbReference type="EMBL" id="GEM03929.1"/>
    </source>
</evidence>
<evidence type="ECO:0000256" key="1">
    <source>
        <dbReference type="ARBA" id="ARBA00009179"/>
    </source>
</evidence>
<evidence type="ECO:0000256" key="6">
    <source>
        <dbReference type="SAM" id="MobiDB-lite"/>
    </source>
</evidence>
<accession>A0A1I6RIY7</accession>
<dbReference type="STRING" id="306541.SAMN05421668_106129"/>
<dbReference type="Pfam" id="PF22694">
    <property type="entry name" value="CtpB_N-like"/>
    <property type="match status" value="1"/>
</dbReference>
<evidence type="ECO:0000256" key="3">
    <source>
        <dbReference type="ARBA" id="ARBA00022801"/>
    </source>
</evidence>
<dbReference type="CDD" id="cd07560">
    <property type="entry name" value="Peptidase_S41_CPP"/>
    <property type="match status" value="1"/>
</dbReference>
<reference evidence="8 11" key="2">
    <citation type="submission" date="2019-07" db="EMBL/GenBank/DDBJ databases">
        <title>Whole genome shotgun sequence of Halolactibacillus miurensis NBRC 100873.</title>
        <authorList>
            <person name="Hosoyama A."/>
            <person name="Uohara A."/>
            <person name="Ohji S."/>
            <person name="Ichikawa N."/>
        </authorList>
    </citation>
    <scope>NUCLEOTIDE SEQUENCE [LARGE SCALE GENOMIC DNA]</scope>
    <source>
        <strain evidence="8 11">NBRC 100873</strain>
    </source>
</reference>
<dbReference type="Pfam" id="PF03572">
    <property type="entry name" value="Peptidase_S41"/>
    <property type="match status" value="1"/>
</dbReference>
<dbReference type="InterPro" id="IPR036365">
    <property type="entry name" value="PGBD-like_sf"/>
</dbReference>
<dbReference type="Gene3D" id="2.30.42.10">
    <property type="match status" value="1"/>
</dbReference>
<name>A0A1I6RIY7_9BACI</name>
<dbReference type="GO" id="GO:0007165">
    <property type="term" value="P:signal transduction"/>
    <property type="evidence" value="ECO:0007669"/>
    <property type="project" value="TreeGrafter"/>
</dbReference>
<dbReference type="EMBL" id="FPAI01000006">
    <property type="protein sequence ID" value="SFS64606.1"/>
    <property type="molecule type" value="Genomic_DNA"/>
</dbReference>
<dbReference type="GO" id="GO:0004175">
    <property type="term" value="F:endopeptidase activity"/>
    <property type="evidence" value="ECO:0007669"/>
    <property type="project" value="TreeGrafter"/>
</dbReference>
<dbReference type="OrthoDB" id="9812068at2"/>
<feature type="region of interest" description="Disordered" evidence="6">
    <location>
        <begin position="465"/>
        <end position="493"/>
    </location>
</feature>
<evidence type="ECO:0000256" key="4">
    <source>
        <dbReference type="ARBA" id="ARBA00022825"/>
    </source>
</evidence>
<dbReference type="Proteomes" id="UP000199139">
    <property type="component" value="Unassembled WGS sequence"/>
</dbReference>
<dbReference type="InterPro" id="IPR055210">
    <property type="entry name" value="CtpA/B_N"/>
</dbReference>
<sequence>MRMKKSVLMMLLIAALVLGGGISYAVTEWVLVDESKTTPSGITEERYEEMLNELSDSVQLPKVVQAFNQIQSNYIEDITEQQLIEGAISGMLESLGDPYSEYLDVETMEAFNEQIEASFEGIGAEVSMINGVVTIVSPLKDSPAEKAGLRPNDQVVTIEGESTEGLDLLEAVSKIRGEKGTEVKIEVRRQNSDQLIPFTITRDTIPLETVYSDVIEQNDEQLGYIEITNFSETTATRFKEELTTFESKGIDGLIIDVRGNPGGLLDVVQEILREFIPSDRPYMQVEDGNGERERFFSNTEAEKPYPVTVLIDEGSASASEILAVSLKEAIHANIVGQTSFGKGTVQTTLDMGDGSSLKLTILKWLSAEGTSIHEVGVEPTVAVKQPDYYYSSPIVLDETVKVDAVSTNVRFMQEMLKGLGYDIDRTDGYFSSETASTLKAFQDDQGLSVTGDLNQETAERLQGEIIQRIRDGKDDRQKEEAIDITRQQAQTNE</sequence>
<dbReference type="InterPro" id="IPR036366">
    <property type="entry name" value="PGBDSf"/>
</dbReference>
<evidence type="ECO:0000313" key="10">
    <source>
        <dbReference type="Proteomes" id="UP000199139"/>
    </source>
</evidence>
<dbReference type="AlphaFoldDB" id="A0A1I6RIY7"/>
<organism evidence="9 10">
    <name type="scientific">Halolactibacillus miurensis</name>
    <dbReference type="NCBI Taxonomy" id="306541"/>
    <lineage>
        <taxon>Bacteria</taxon>
        <taxon>Bacillati</taxon>
        <taxon>Bacillota</taxon>
        <taxon>Bacilli</taxon>
        <taxon>Bacillales</taxon>
        <taxon>Bacillaceae</taxon>
        <taxon>Halolactibacillus</taxon>
    </lineage>
</organism>
<comment type="similarity">
    <text evidence="1 5">Belongs to the peptidase S41A family.</text>
</comment>
<dbReference type="SUPFAM" id="SSF47090">
    <property type="entry name" value="PGBD-like"/>
    <property type="match status" value="1"/>
</dbReference>
<dbReference type="CDD" id="cd06782">
    <property type="entry name" value="cpPDZ_CPP-like"/>
    <property type="match status" value="1"/>
</dbReference>
<dbReference type="InterPro" id="IPR005151">
    <property type="entry name" value="Tail-specific_protease"/>
</dbReference>
<evidence type="ECO:0000256" key="2">
    <source>
        <dbReference type="ARBA" id="ARBA00022670"/>
    </source>
</evidence>
<keyword evidence="2 5" id="KW-0645">Protease</keyword>
<dbReference type="PANTHER" id="PTHR32060">
    <property type="entry name" value="TAIL-SPECIFIC PROTEASE"/>
    <property type="match status" value="1"/>
</dbReference>
<proteinExistence type="inferred from homology"/>
<evidence type="ECO:0000256" key="5">
    <source>
        <dbReference type="RuleBase" id="RU004404"/>
    </source>
</evidence>
<dbReference type="Gene3D" id="3.90.226.10">
    <property type="entry name" value="2-enoyl-CoA Hydratase, Chain A, domain 1"/>
    <property type="match status" value="1"/>
</dbReference>
<dbReference type="SUPFAM" id="SSF50156">
    <property type="entry name" value="PDZ domain-like"/>
    <property type="match status" value="1"/>
</dbReference>
<dbReference type="InterPro" id="IPR002477">
    <property type="entry name" value="Peptidoglycan-bd-like"/>
</dbReference>
<evidence type="ECO:0000259" key="7">
    <source>
        <dbReference type="PROSITE" id="PS50106"/>
    </source>
</evidence>
<keyword evidence="4 5" id="KW-0720">Serine protease</keyword>
<keyword evidence="11" id="KW-1185">Reference proteome</keyword>
<dbReference type="InterPro" id="IPR041489">
    <property type="entry name" value="PDZ_6"/>
</dbReference>
<dbReference type="InterPro" id="IPR029045">
    <property type="entry name" value="ClpP/crotonase-like_dom_sf"/>
</dbReference>
<dbReference type="GO" id="GO:0030288">
    <property type="term" value="C:outer membrane-bounded periplasmic space"/>
    <property type="evidence" value="ECO:0007669"/>
    <property type="project" value="TreeGrafter"/>
</dbReference>
<dbReference type="Gene3D" id="1.10.101.10">
    <property type="entry name" value="PGBD-like superfamily/PGBD"/>
    <property type="match status" value="1"/>
</dbReference>
<feature type="compositionally biased region" description="Basic and acidic residues" evidence="6">
    <location>
        <begin position="465"/>
        <end position="483"/>
    </location>
</feature>
<dbReference type="Pfam" id="PF01471">
    <property type="entry name" value="PG_binding_1"/>
    <property type="match status" value="1"/>
</dbReference>
<evidence type="ECO:0000313" key="9">
    <source>
        <dbReference type="EMBL" id="SFS64606.1"/>
    </source>
</evidence>
<gene>
    <name evidence="8" type="ORF">HMI01_09170</name>
    <name evidence="9" type="ORF">SAMN05421668_106129</name>
</gene>
<dbReference type="Gene3D" id="3.30.750.44">
    <property type="match status" value="1"/>
</dbReference>
<dbReference type="Pfam" id="PF17820">
    <property type="entry name" value="PDZ_6"/>
    <property type="match status" value="1"/>
</dbReference>
<dbReference type="FunFam" id="2.30.42.10:FF:000063">
    <property type="entry name" value="Peptidase, S41 family"/>
    <property type="match status" value="1"/>
</dbReference>
<dbReference type="Proteomes" id="UP000321773">
    <property type="component" value="Unassembled WGS sequence"/>
</dbReference>
<dbReference type="EMBL" id="BJWJ01000006">
    <property type="protein sequence ID" value="GEM03929.1"/>
    <property type="molecule type" value="Genomic_DNA"/>
</dbReference>
<protein>
    <submittedName>
        <fullName evidence="9">Carboxyl-terminal processing protease</fullName>
    </submittedName>
    <submittedName>
        <fullName evidence="8">Peptidase S41</fullName>
    </submittedName>
</protein>
<keyword evidence="3 5" id="KW-0378">Hydrolase</keyword>
<dbReference type="InterPro" id="IPR001478">
    <property type="entry name" value="PDZ"/>
</dbReference>
<feature type="domain" description="PDZ" evidence="7">
    <location>
        <begin position="112"/>
        <end position="176"/>
    </location>
</feature>
<dbReference type="PROSITE" id="PS50106">
    <property type="entry name" value="PDZ"/>
    <property type="match status" value="1"/>
</dbReference>
<dbReference type="GO" id="GO:0006508">
    <property type="term" value="P:proteolysis"/>
    <property type="evidence" value="ECO:0007669"/>
    <property type="project" value="UniProtKB-KW"/>
</dbReference>
<evidence type="ECO:0000313" key="11">
    <source>
        <dbReference type="Proteomes" id="UP000321773"/>
    </source>
</evidence>
<dbReference type="GO" id="GO:0008236">
    <property type="term" value="F:serine-type peptidase activity"/>
    <property type="evidence" value="ECO:0007669"/>
    <property type="project" value="UniProtKB-KW"/>
</dbReference>
<dbReference type="InterPro" id="IPR004447">
    <property type="entry name" value="Peptidase_S41A"/>
</dbReference>
<dbReference type="NCBIfam" id="TIGR00225">
    <property type="entry name" value="prc"/>
    <property type="match status" value="1"/>
</dbReference>
<dbReference type="SMART" id="SM00245">
    <property type="entry name" value="TSPc"/>
    <property type="match status" value="1"/>
</dbReference>